<proteinExistence type="predicted"/>
<name>A0A9D9HMN2_9SPIR</name>
<dbReference type="Proteomes" id="UP000823638">
    <property type="component" value="Unassembled WGS sequence"/>
</dbReference>
<gene>
    <name evidence="1" type="ORF">IAA81_00015</name>
</gene>
<dbReference type="EMBL" id="JADIMM010000001">
    <property type="protein sequence ID" value="MBO8456596.1"/>
    <property type="molecule type" value="Genomic_DNA"/>
</dbReference>
<accession>A0A9D9HMN2</accession>
<evidence type="ECO:0000313" key="1">
    <source>
        <dbReference type="EMBL" id="MBO8456596.1"/>
    </source>
</evidence>
<evidence type="ECO:0000313" key="2">
    <source>
        <dbReference type="Proteomes" id="UP000823638"/>
    </source>
</evidence>
<sequence>MPKGTPVYEISSYSRTFYSNEMFRTSRLVAGIPLKLAQIAKNMKVSQYTFVNRISLIYKDFIRIEFFYYTYHFSSL</sequence>
<protein>
    <submittedName>
        <fullName evidence="1">Uncharacterized protein</fullName>
    </submittedName>
</protein>
<reference evidence="1" key="1">
    <citation type="submission" date="2020-10" db="EMBL/GenBank/DDBJ databases">
        <authorList>
            <person name="Gilroy R."/>
        </authorList>
    </citation>
    <scope>NUCLEOTIDE SEQUENCE</scope>
    <source>
        <strain evidence="1">10532</strain>
    </source>
</reference>
<reference evidence="1" key="2">
    <citation type="journal article" date="2021" name="PeerJ">
        <title>Extensive microbial diversity within the chicken gut microbiome revealed by metagenomics and culture.</title>
        <authorList>
            <person name="Gilroy R."/>
            <person name="Ravi A."/>
            <person name="Getino M."/>
            <person name="Pursley I."/>
            <person name="Horton D.L."/>
            <person name="Alikhan N.F."/>
            <person name="Baker D."/>
            <person name="Gharbi K."/>
            <person name="Hall N."/>
            <person name="Watson M."/>
            <person name="Adriaenssens E.M."/>
            <person name="Foster-Nyarko E."/>
            <person name="Jarju S."/>
            <person name="Secka A."/>
            <person name="Antonio M."/>
            <person name="Oren A."/>
            <person name="Chaudhuri R.R."/>
            <person name="La Ragione R."/>
            <person name="Hildebrand F."/>
            <person name="Pallen M.J."/>
        </authorList>
    </citation>
    <scope>NUCLEOTIDE SEQUENCE</scope>
    <source>
        <strain evidence="1">10532</strain>
    </source>
</reference>
<comment type="caution">
    <text evidence="1">The sequence shown here is derived from an EMBL/GenBank/DDBJ whole genome shotgun (WGS) entry which is preliminary data.</text>
</comment>
<organism evidence="1 2">
    <name type="scientific">Candidatus Gallitreponema excrementavium</name>
    <dbReference type="NCBI Taxonomy" id="2840840"/>
    <lineage>
        <taxon>Bacteria</taxon>
        <taxon>Pseudomonadati</taxon>
        <taxon>Spirochaetota</taxon>
        <taxon>Spirochaetia</taxon>
        <taxon>Spirochaetales</taxon>
        <taxon>Candidatus Gallitreponema</taxon>
    </lineage>
</organism>
<dbReference type="AlphaFoldDB" id="A0A9D9HMN2"/>